<evidence type="ECO:0000256" key="7">
    <source>
        <dbReference type="ARBA" id="ARBA00022989"/>
    </source>
</evidence>
<dbReference type="PANTHER" id="PTHR20996:SF1">
    <property type="entry name" value="NUCLEAR ENVELOPE PHOSPHATASE-REGULATORY SUBUNIT 1"/>
    <property type="match status" value="1"/>
</dbReference>
<comment type="subcellular location">
    <subcellularLocation>
        <location evidence="2">Cytoplasm</location>
    </subcellularLocation>
    <subcellularLocation>
        <location evidence="1">Nucleus membrane</location>
        <topology evidence="1">Multi-pass membrane protein</topology>
    </subcellularLocation>
</comment>
<evidence type="ECO:0000313" key="12">
    <source>
        <dbReference type="Ensembl" id="ENSLCNP00005030667.1"/>
    </source>
</evidence>
<evidence type="ECO:0000256" key="4">
    <source>
        <dbReference type="ARBA" id="ARBA00021024"/>
    </source>
</evidence>
<keyword evidence="10" id="KW-0539">Nucleus</keyword>
<protein>
    <recommendedName>
        <fullName evidence="4">Nuclear envelope phosphatase-regulatory subunit 1</fullName>
    </recommendedName>
    <alternativeName>
        <fullName evidence="11">Transmembrane protein 188</fullName>
    </alternativeName>
</protein>
<dbReference type="GO" id="GO:0031965">
    <property type="term" value="C:nuclear membrane"/>
    <property type="evidence" value="ECO:0007669"/>
    <property type="project" value="UniProtKB-SubCell"/>
</dbReference>
<evidence type="ECO:0000256" key="10">
    <source>
        <dbReference type="ARBA" id="ARBA00023242"/>
    </source>
</evidence>
<reference evidence="12" key="2">
    <citation type="submission" date="2025-09" db="UniProtKB">
        <authorList>
            <consortium name="Ensembl"/>
        </authorList>
    </citation>
    <scope>IDENTIFICATION</scope>
</reference>
<dbReference type="AlphaFoldDB" id="A0A667HVH3"/>
<evidence type="ECO:0000256" key="2">
    <source>
        <dbReference type="ARBA" id="ARBA00004496"/>
    </source>
</evidence>
<dbReference type="GO" id="GO:0005737">
    <property type="term" value="C:cytoplasm"/>
    <property type="evidence" value="ECO:0007669"/>
    <property type="project" value="UniProtKB-SubCell"/>
</dbReference>
<reference evidence="12" key="1">
    <citation type="submission" date="2025-08" db="UniProtKB">
        <authorList>
            <consortium name="Ensembl"/>
        </authorList>
    </citation>
    <scope>IDENTIFICATION</scope>
</reference>
<dbReference type="PANTHER" id="PTHR20996">
    <property type="entry name" value="NUCLEAR ENVELOPE PHOSPHATASE-REGULATORY SUBUNIT 1"/>
    <property type="match status" value="1"/>
</dbReference>
<dbReference type="Pfam" id="PF09771">
    <property type="entry name" value="Tmemb_18A"/>
    <property type="match status" value="1"/>
</dbReference>
<evidence type="ECO:0000256" key="1">
    <source>
        <dbReference type="ARBA" id="ARBA00004232"/>
    </source>
</evidence>
<organism evidence="12 13">
    <name type="scientific">Lynx canadensis</name>
    <name type="common">Canada lynx</name>
    <name type="synonym">Felis canadensis</name>
    <dbReference type="NCBI Taxonomy" id="61383"/>
    <lineage>
        <taxon>Eukaryota</taxon>
        <taxon>Metazoa</taxon>
        <taxon>Chordata</taxon>
        <taxon>Craniata</taxon>
        <taxon>Vertebrata</taxon>
        <taxon>Euteleostomi</taxon>
        <taxon>Mammalia</taxon>
        <taxon>Eutheria</taxon>
        <taxon>Laurasiatheria</taxon>
        <taxon>Carnivora</taxon>
        <taxon>Feliformia</taxon>
        <taxon>Felidae</taxon>
        <taxon>Felinae</taxon>
        <taxon>Lynx</taxon>
    </lineage>
</organism>
<evidence type="ECO:0000313" key="13">
    <source>
        <dbReference type="Proteomes" id="UP000472241"/>
    </source>
</evidence>
<evidence type="ECO:0000256" key="3">
    <source>
        <dbReference type="ARBA" id="ARBA00010998"/>
    </source>
</evidence>
<proteinExistence type="inferred from homology"/>
<evidence type="ECO:0000256" key="5">
    <source>
        <dbReference type="ARBA" id="ARBA00022490"/>
    </source>
</evidence>
<comment type="similarity">
    <text evidence="3">Belongs to the CNEP1R1 family.</text>
</comment>
<accession>A0A667HVH3</accession>
<dbReference type="Proteomes" id="UP000472241">
    <property type="component" value="Unplaced"/>
</dbReference>
<dbReference type="GO" id="GO:0071595">
    <property type="term" value="C:Nem1-Spo7 phosphatase complex"/>
    <property type="evidence" value="ECO:0007669"/>
    <property type="project" value="InterPro"/>
</dbReference>
<dbReference type="GO" id="GO:0006629">
    <property type="term" value="P:lipid metabolic process"/>
    <property type="evidence" value="ECO:0007669"/>
    <property type="project" value="UniProtKB-KW"/>
</dbReference>
<keyword evidence="13" id="KW-1185">Reference proteome</keyword>
<keyword evidence="9" id="KW-0472">Membrane</keyword>
<keyword evidence="7" id="KW-1133">Transmembrane helix</keyword>
<keyword evidence="6" id="KW-0812">Transmembrane</keyword>
<evidence type="ECO:0000256" key="9">
    <source>
        <dbReference type="ARBA" id="ARBA00023136"/>
    </source>
</evidence>
<evidence type="ECO:0000256" key="11">
    <source>
        <dbReference type="ARBA" id="ARBA00030458"/>
    </source>
</evidence>
<sequence length="90" mass="10166">MLPMEVPVCMDAWKWLIDAKMQESFFTSLWNNPLFHNELFPSNGFVLCGIPKRIATPSITTGQCQTVLTECSTSCGDTGKLTWESRLHVQ</sequence>
<dbReference type="Ensembl" id="ENSLCNT00005034240.1">
    <property type="protein sequence ID" value="ENSLCNP00005030667.1"/>
    <property type="gene ID" value="ENSLCNG00005019998.1"/>
</dbReference>
<evidence type="ECO:0000256" key="8">
    <source>
        <dbReference type="ARBA" id="ARBA00023098"/>
    </source>
</evidence>
<dbReference type="InterPro" id="IPR019168">
    <property type="entry name" value="NEP1-R1"/>
</dbReference>
<evidence type="ECO:0000256" key="6">
    <source>
        <dbReference type="ARBA" id="ARBA00022692"/>
    </source>
</evidence>
<keyword evidence="8" id="KW-0443">Lipid metabolism</keyword>
<keyword evidence="5" id="KW-0963">Cytoplasm</keyword>
<name>A0A667HVH3_LYNCA</name>